<protein>
    <submittedName>
        <fullName evidence="2">LmbE family N-acetylglucosaminyl deacetylase</fullName>
    </submittedName>
</protein>
<dbReference type="AlphaFoldDB" id="A0A3N4ZKR1"/>
<evidence type="ECO:0000313" key="3">
    <source>
        <dbReference type="Proteomes" id="UP000280501"/>
    </source>
</evidence>
<dbReference type="InterPro" id="IPR003737">
    <property type="entry name" value="GlcNAc_PI_deacetylase-related"/>
</dbReference>
<comment type="caution">
    <text evidence="2">The sequence shown here is derived from an EMBL/GenBank/DDBJ whole genome shotgun (WGS) entry which is preliminary data.</text>
</comment>
<dbReference type="Gene3D" id="3.40.50.10320">
    <property type="entry name" value="LmbE-like"/>
    <property type="match status" value="1"/>
</dbReference>
<keyword evidence="1" id="KW-0862">Zinc</keyword>
<dbReference type="GO" id="GO:0016137">
    <property type="term" value="P:glycoside metabolic process"/>
    <property type="evidence" value="ECO:0007669"/>
    <property type="project" value="UniProtKB-ARBA"/>
</dbReference>
<organism evidence="2 3">
    <name type="scientific">Myceligenerans xiligouense</name>
    <dbReference type="NCBI Taxonomy" id="253184"/>
    <lineage>
        <taxon>Bacteria</taxon>
        <taxon>Bacillati</taxon>
        <taxon>Actinomycetota</taxon>
        <taxon>Actinomycetes</taxon>
        <taxon>Micrococcales</taxon>
        <taxon>Promicromonosporaceae</taxon>
        <taxon>Myceligenerans</taxon>
    </lineage>
</organism>
<dbReference type="RefSeq" id="WP_123813668.1">
    <property type="nucleotide sequence ID" value="NZ_RKQZ01000001.1"/>
</dbReference>
<dbReference type="Proteomes" id="UP000280501">
    <property type="component" value="Unassembled WGS sequence"/>
</dbReference>
<dbReference type="InterPro" id="IPR024078">
    <property type="entry name" value="LmbE-like_dom_sf"/>
</dbReference>
<dbReference type="OrthoDB" id="3514174at2"/>
<dbReference type="SUPFAM" id="SSF102588">
    <property type="entry name" value="LmbE-like"/>
    <property type="match status" value="1"/>
</dbReference>
<evidence type="ECO:0000256" key="1">
    <source>
        <dbReference type="ARBA" id="ARBA00022833"/>
    </source>
</evidence>
<dbReference type="EMBL" id="RKQZ01000001">
    <property type="protein sequence ID" value="RPF20511.1"/>
    <property type="molecule type" value="Genomic_DNA"/>
</dbReference>
<dbReference type="Pfam" id="PF02585">
    <property type="entry name" value="PIG-L"/>
    <property type="match status" value="1"/>
</dbReference>
<accession>A0A3N4ZKR1</accession>
<sequence>MVESAGSLPDVRHLLVVCAHPYDATFAMGAIVSAFTGARTTVDVLCLTHGRRHDQGSGRRLARAQDLGEAARALGVREFTFLEHEAGALAEAPLEHLTDEIVMAADAADALLVVDARDPGAHPDHVRTLQATAEAAEVLDDPLYGWSLRPPRSAGPAVTVEVDRDHQRDAIACHRDLPAEDPIRERWRAHLEPREYLAVLRSERARRPRDTRKPLTRTSRRR</sequence>
<proteinExistence type="predicted"/>
<name>A0A3N4ZKR1_9MICO</name>
<reference evidence="2 3" key="1">
    <citation type="submission" date="2018-11" db="EMBL/GenBank/DDBJ databases">
        <title>Sequencing the genomes of 1000 actinobacteria strains.</title>
        <authorList>
            <person name="Klenk H.-P."/>
        </authorList>
    </citation>
    <scope>NUCLEOTIDE SEQUENCE [LARGE SCALE GENOMIC DNA]</scope>
    <source>
        <strain evidence="2 3">DSM 15700</strain>
    </source>
</reference>
<gene>
    <name evidence="2" type="ORF">EDD34_1106</name>
</gene>
<evidence type="ECO:0000313" key="2">
    <source>
        <dbReference type="EMBL" id="RPF20511.1"/>
    </source>
</evidence>
<keyword evidence="3" id="KW-1185">Reference proteome</keyword>